<evidence type="ECO:0000313" key="2">
    <source>
        <dbReference type="Proteomes" id="UP000251647"/>
    </source>
</evidence>
<evidence type="ECO:0000313" key="1">
    <source>
        <dbReference type="EMBL" id="SPY28291.1"/>
    </source>
</evidence>
<dbReference type="OrthoDB" id="8107482at2"/>
<reference evidence="1 2" key="1">
    <citation type="submission" date="2018-06" db="EMBL/GenBank/DDBJ databases">
        <authorList>
            <consortium name="Pathogen Informatics"/>
            <person name="Doyle S."/>
        </authorList>
    </citation>
    <scope>NUCLEOTIDE SEQUENCE [LARGE SCALE GENOMIC DNA]</scope>
    <source>
        <strain evidence="1 2">NCTC11647</strain>
    </source>
</reference>
<sequence>MKKIVFQQLSLISDLEKSANIFQFSQKKNLILGSKNNVGKTCLSTSIFWALGIDLKQPKSWKDLGVRTVIKFTVGCDTYHISRKEKSFVIHYPNYNKSYFDSLKSFSIAFANIINFKACIKEKSASSPTVPYTAIQLICSYIHQDTGWSELFKSFNLYYYHKNEISKAIDYFVGLKPDEYFKPQLEELPITREITKLTQKIDNISFTKEAISVFNKDNTELFNPFENYKHIKENKQLNALLYNETEIKELLLIQKKERFALKEEIKIIESACTELFKDYQFATNNIEDQIIQCPTCGTEHENNVVARFNIIDDRDKLITCKTNALNQLYILNEEIDNNKRRLNLIKNEILMFERFHNLPSLIEDKLLNDNINIFDNAIKLTFDKIIASSKLEIDTLKTKKESIKKFSNNKEQKERYKNIVNEFNDKLLTNFKKLNIEDAQVLYDKKIIYSFDVSGSDISRSILSYYKTLNDMMKEHCSVYSLPFVIDTPYQQEQDNINIDYINNFLNDWDEQQLLIFGVNNKNYQSLIDNKDSNVIMLTNKKSLLSVDMYNKITQEFNIYF</sequence>
<dbReference type="Proteomes" id="UP000251647">
    <property type="component" value="Unassembled WGS sequence"/>
</dbReference>
<organism evidence="1 2">
    <name type="scientific">Photobacterium damselae</name>
    <dbReference type="NCBI Taxonomy" id="38293"/>
    <lineage>
        <taxon>Bacteria</taxon>
        <taxon>Pseudomonadati</taxon>
        <taxon>Pseudomonadota</taxon>
        <taxon>Gammaproteobacteria</taxon>
        <taxon>Vibrionales</taxon>
        <taxon>Vibrionaceae</taxon>
        <taxon>Photobacterium</taxon>
    </lineage>
</organism>
<dbReference type="AlphaFoldDB" id="A0A2T3QGR1"/>
<dbReference type="RefSeq" id="WP_005299260.1">
    <property type="nucleotide sequence ID" value="NZ_PYOG01000022.1"/>
</dbReference>
<dbReference type="EMBL" id="UATL01000001">
    <property type="protein sequence ID" value="SPY28291.1"/>
    <property type="molecule type" value="Genomic_DNA"/>
</dbReference>
<accession>A0A2T3QGR1</accession>
<name>A0A2T3QGR1_PHODM</name>
<protein>
    <recommendedName>
        <fullName evidence="3">Phage protein</fullName>
    </recommendedName>
</protein>
<proteinExistence type="predicted"/>
<evidence type="ECO:0008006" key="3">
    <source>
        <dbReference type="Google" id="ProtNLM"/>
    </source>
</evidence>
<gene>
    <name evidence="1" type="ORF">NCTC11647_01380</name>
</gene>